<dbReference type="GO" id="GO:0003779">
    <property type="term" value="F:actin binding"/>
    <property type="evidence" value="ECO:0007669"/>
    <property type="project" value="UniProtKB-KW"/>
</dbReference>
<evidence type="ECO:0000256" key="3">
    <source>
        <dbReference type="ARBA" id="ARBA00022737"/>
    </source>
</evidence>
<comment type="function">
    <text evidence="4">Probable substrate-specific adapter of an E3 ubiquitin-protein ligase complex which mediates the ubiquitination and subsequent proteasomal degradation of target proteins. May have a role in synapse differentiation and growth.</text>
</comment>
<protein>
    <recommendedName>
        <fullName evidence="1">Kelch-like protein diablo</fullName>
    </recommendedName>
</protein>
<dbReference type="Pfam" id="PF24681">
    <property type="entry name" value="Kelch_KLHDC2_KLHL20_DRC7"/>
    <property type="match status" value="1"/>
</dbReference>
<dbReference type="Pfam" id="PF07707">
    <property type="entry name" value="BACK"/>
    <property type="match status" value="1"/>
</dbReference>
<dbReference type="PANTHER" id="PTHR45632:SF3">
    <property type="entry name" value="KELCH-LIKE PROTEIN 32"/>
    <property type="match status" value="1"/>
</dbReference>
<keyword evidence="3" id="KW-0677">Repeat</keyword>
<dbReference type="eggNOG" id="KOG4441">
    <property type="taxonomic scope" value="Eukaryota"/>
</dbReference>
<dbReference type="InterPro" id="IPR011333">
    <property type="entry name" value="SKP1/BTB/POZ_sf"/>
</dbReference>
<keyword evidence="2" id="KW-0880">Kelch repeat</keyword>
<organism evidence="6 7">
    <name type="scientific">Tetranychus urticae</name>
    <name type="common">Two-spotted spider mite</name>
    <dbReference type="NCBI Taxonomy" id="32264"/>
    <lineage>
        <taxon>Eukaryota</taxon>
        <taxon>Metazoa</taxon>
        <taxon>Ecdysozoa</taxon>
        <taxon>Arthropoda</taxon>
        <taxon>Chelicerata</taxon>
        <taxon>Arachnida</taxon>
        <taxon>Acari</taxon>
        <taxon>Acariformes</taxon>
        <taxon>Trombidiformes</taxon>
        <taxon>Prostigmata</taxon>
        <taxon>Eleutherengona</taxon>
        <taxon>Raphignathae</taxon>
        <taxon>Tetranychoidea</taxon>
        <taxon>Tetranychidae</taxon>
        <taxon>Tetranychus</taxon>
    </lineage>
</organism>
<dbReference type="Gene3D" id="3.30.710.10">
    <property type="entry name" value="Potassium Channel Kv1.1, Chain A"/>
    <property type="match status" value="1"/>
</dbReference>
<reference evidence="7" key="1">
    <citation type="submission" date="2011-08" db="EMBL/GenBank/DDBJ databases">
        <authorList>
            <person name="Rombauts S."/>
        </authorList>
    </citation>
    <scope>NUCLEOTIDE SEQUENCE</scope>
    <source>
        <strain evidence="7">London</strain>
    </source>
</reference>
<dbReference type="InterPro" id="IPR015915">
    <property type="entry name" value="Kelch-typ_b-propeller"/>
</dbReference>
<dbReference type="HOGENOM" id="CLU_004253_14_1_1"/>
<dbReference type="UniPathway" id="UPA00143"/>
<dbReference type="EMBL" id="CAEY01001042">
    <property type="status" value="NOT_ANNOTATED_CDS"/>
    <property type="molecule type" value="Genomic_DNA"/>
</dbReference>
<evidence type="ECO:0000313" key="7">
    <source>
        <dbReference type="Proteomes" id="UP000015104"/>
    </source>
</evidence>
<dbReference type="InterPro" id="IPR000210">
    <property type="entry name" value="BTB/POZ_dom"/>
</dbReference>
<dbReference type="SMART" id="SM00875">
    <property type="entry name" value="BACK"/>
    <property type="match status" value="1"/>
</dbReference>
<dbReference type="Pfam" id="PF00651">
    <property type="entry name" value="BTB"/>
    <property type="match status" value="1"/>
</dbReference>
<dbReference type="InterPro" id="IPR006652">
    <property type="entry name" value="Kelch_1"/>
</dbReference>
<dbReference type="InterPro" id="IPR011705">
    <property type="entry name" value="BACK"/>
</dbReference>
<dbReference type="Gene3D" id="2.120.10.80">
    <property type="entry name" value="Kelch-type beta propeller"/>
    <property type="match status" value="2"/>
</dbReference>
<dbReference type="SUPFAM" id="SSF54695">
    <property type="entry name" value="POZ domain"/>
    <property type="match status" value="1"/>
</dbReference>
<keyword evidence="7" id="KW-1185">Reference proteome</keyword>
<dbReference type="InterPro" id="IPR017096">
    <property type="entry name" value="BTB-kelch_protein"/>
</dbReference>
<reference evidence="6" key="2">
    <citation type="submission" date="2015-06" db="UniProtKB">
        <authorList>
            <consortium name="EnsemblMetazoa"/>
        </authorList>
    </citation>
    <scope>IDENTIFICATION</scope>
</reference>
<dbReference type="Gene3D" id="1.25.40.420">
    <property type="match status" value="1"/>
</dbReference>
<dbReference type="SMART" id="SM00225">
    <property type="entry name" value="BTB"/>
    <property type="match status" value="1"/>
</dbReference>
<dbReference type="PRINTS" id="PR00501">
    <property type="entry name" value="KELCHREPEAT"/>
</dbReference>
<dbReference type="SMART" id="SM00612">
    <property type="entry name" value="Kelch"/>
    <property type="match status" value="6"/>
</dbReference>
<dbReference type="PANTHER" id="PTHR45632">
    <property type="entry name" value="LD33804P"/>
    <property type="match status" value="1"/>
</dbReference>
<name>T1L3P7_TETUR</name>
<dbReference type="AlphaFoldDB" id="T1L3P7"/>
<sequence>MMKTSNRPDFDWASYLDRSIVLQNLRKSYSFCDILLVSSDNREFPAHLTVLSALGPNFSNVLQSQLNDEKSLERIKLPNISGFVLSALIDCAYKGVFSIPYNRVWDVLATAEEFEMESIITACCNFLVHHLNRENCIELLYLGIKHNHKIRTLAWSMIKREFTWLTDSAIKFSTISLKHLEILLDDDELDIESEELVWKAIKRWINEQPQSTRASQSSGVLIGKLLGYLRHGRVTQAFLTNNLAKDSLIYLDEFTSKLVASMIKHNRYEFGKQLLDGHGFPVGHEPKHIRPRIPGSIIFAIGGWQDGVPTSLIETYDYVTNKWFECKTGQRVPRAYHGIEVIGGVIYLVGGTNGAEILNTVNCFDPESRRWFQKANMYEQRCYVSTAVLDGQLYAMGGHNGLHRIRSVERYDLASNQWTRINEMNLARSDACAAIHENKIFIAGGLNDQVIENSVEMYDPATHRWTLIQPMNSPRTSLALVSYQGSLYALGGNNGFERLPTVERYDFEQESWFSAPSMRSQRSTFSACVLGNYIYAIGGYNGQTPISKVEKFNGTTQEWIGMKNLKYDRSGLSVCVLKGSSKGKDFTYLGAPSKSLLKSGYSKLTQIARVQL</sequence>
<dbReference type="PROSITE" id="PS50097">
    <property type="entry name" value="BTB"/>
    <property type="match status" value="1"/>
</dbReference>
<dbReference type="PIRSF" id="PIRSF037037">
    <property type="entry name" value="Kelch-like_protein_gigaxonin"/>
    <property type="match status" value="1"/>
</dbReference>
<dbReference type="SUPFAM" id="SSF117281">
    <property type="entry name" value="Kelch motif"/>
    <property type="match status" value="2"/>
</dbReference>
<dbReference type="Pfam" id="PF01344">
    <property type="entry name" value="Kelch_1"/>
    <property type="match status" value="1"/>
</dbReference>
<feature type="domain" description="BTB" evidence="5">
    <location>
        <begin position="32"/>
        <end position="101"/>
    </location>
</feature>
<dbReference type="Proteomes" id="UP000015104">
    <property type="component" value="Unassembled WGS sequence"/>
</dbReference>
<accession>T1L3P7</accession>
<evidence type="ECO:0000259" key="5">
    <source>
        <dbReference type="PROSITE" id="PS50097"/>
    </source>
</evidence>
<dbReference type="GO" id="GO:0016567">
    <property type="term" value="P:protein ubiquitination"/>
    <property type="evidence" value="ECO:0007669"/>
    <property type="project" value="UniProtKB-UniPathway"/>
</dbReference>
<evidence type="ECO:0000256" key="4">
    <source>
        <dbReference type="ARBA" id="ARBA00043912"/>
    </source>
</evidence>
<evidence type="ECO:0000313" key="6">
    <source>
        <dbReference type="EnsemblMetazoa" id="tetur36g00670.1"/>
    </source>
</evidence>
<evidence type="ECO:0000256" key="2">
    <source>
        <dbReference type="ARBA" id="ARBA00022441"/>
    </source>
</evidence>
<proteinExistence type="predicted"/>
<evidence type="ECO:0000256" key="1">
    <source>
        <dbReference type="ARBA" id="ARBA00013699"/>
    </source>
</evidence>
<dbReference type="EnsemblMetazoa" id="tetur36g00670.1">
    <property type="protein sequence ID" value="tetur36g00670.1"/>
    <property type="gene ID" value="tetur36g00670"/>
</dbReference>